<dbReference type="Pfam" id="PF00126">
    <property type="entry name" value="HTH_1"/>
    <property type="match status" value="1"/>
</dbReference>
<organism evidence="6 7">
    <name type="scientific">Szabonella alba</name>
    <dbReference type="NCBI Taxonomy" id="2804194"/>
    <lineage>
        <taxon>Bacteria</taxon>
        <taxon>Pseudomonadati</taxon>
        <taxon>Pseudomonadota</taxon>
        <taxon>Alphaproteobacteria</taxon>
        <taxon>Rhodobacterales</taxon>
        <taxon>Paracoccaceae</taxon>
        <taxon>Szabonella</taxon>
    </lineage>
</organism>
<evidence type="ECO:0000256" key="1">
    <source>
        <dbReference type="ARBA" id="ARBA00009437"/>
    </source>
</evidence>
<dbReference type="GO" id="GO:0003700">
    <property type="term" value="F:DNA-binding transcription factor activity"/>
    <property type="evidence" value="ECO:0007669"/>
    <property type="project" value="InterPro"/>
</dbReference>
<dbReference type="GO" id="GO:0006351">
    <property type="term" value="P:DNA-templated transcription"/>
    <property type="evidence" value="ECO:0007669"/>
    <property type="project" value="TreeGrafter"/>
</dbReference>
<dbReference type="Pfam" id="PF03466">
    <property type="entry name" value="LysR_substrate"/>
    <property type="match status" value="1"/>
</dbReference>
<comment type="caution">
    <text evidence="6">The sequence shown here is derived from an EMBL/GenBank/DDBJ whole genome shotgun (WGS) entry which is preliminary data.</text>
</comment>
<comment type="similarity">
    <text evidence="1">Belongs to the LysR transcriptional regulatory family.</text>
</comment>
<dbReference type="SUPFAM" id="SSF46785">
    <property type="entry name" value="Winged helix' DNA-binding domain"/>
    <property type="match status" value="1"/>
</dbReference>
<keyword evidence="2" id="KW-0805">Transcription regulation</keyword>
<dbReference type="EMBL" id="JAESVN010000001">
    <property type="protein sequence ID" value="MBL4916285.1"/>
    <property type="molecule type" value="Genomic_DNA"/>
</dbReference>
<evidence type="ECO:0000256" key="4">
    <source>
        <dbReference type="ARBA" id="ARBA00023163"/>
    </source>
</evidence>
<evidence type="ECO:0000256" key="3">
    <source>
        <dbReference type="ARBA" id="ARBA00023125"/>
    </source>
</evidence>
<dbReference type="PROSITE" id="PS50931">
    <property type="entry name" value="HTH_LYSR"/>
    <property type="match status" value="1"/>
</dbReference>
<dbReference type="Gene3D" id="1.10.10.10">
    <property type="entry name" value="Winged helix-like DNA-binding domain superfamily/Winged helix DNA-binding domain"/>
    <property type="match status" value="1"/>
</dbReference>
<gene>
    <name evidence="6" type="ORF">JL811_03540</name>
</gene>
<keyword evidence="7" id="KW-1185">Reference proteome</keyword>
<protein>
    <submittedName>
        <fullName evidence="6">LysR family transcriptional regulator</fullName>
    </submittedName>
</protein>
<dbReference type="Proteomes" id="UP000648908">
    <property type="component" value="Unassembled WGS sequence"/>
</dbReference>
<feature type="domain" description="HTH lysR-type" evidence="5">
    <location>
        <begin position="1"/>
        <end position="59"/>
    </location>
</feature>
<evidence type="ECO:0000313" key="6">
    <source>
        <dbReference type="EMBL" id="MBL4916285.1"/>
    </source>
</evidence>
<evidence type="ECO:0000259" key="5">
    <source>
        <dbReference type="PROSITE" id="PS50931"/>
    </source>
</evidence>
<dbReference type="CDD" id="cd08472">
    <property type="entry name" value="PBP2_CrgA_like_3"/>
    <property type="match status" value="1"/>
</dbReference>
<keyword evidence="3" id="KW-0238">DNA-binding</keyword>
<dbReference type="PANTHER" id="PTHR30537:SF72">
    <property type="entry name" value="LYSR FAMILY TRANSCRIPTIONAL REGULATOR"/>
    <property type="match status" value="1"/>
</dbReference>
<reference evidence="6" key="1">
    <citation type="submission" date="2021-01" db="EMBL/GenBank/DDBJ databases">
        <title>Tabrizicola alba sp. nov. a motile alkaliphilic bacterium isolated from a soda lake.</title>
        <authorList>
            <person name="Szuroczki S."/>
            <person name="Abbaszade G."/>
            <person name="Schumann P."/>
            <person name="Toth E."/>
        </authorList>
    </citation>
    <scope>NUCLEOTIDE SEQUENCE</scope>
    <source>
        <strain evidence="6">DMG-N-6</strain>
    </source>
</reference>
<keyword evidence="4" id="KW-0804">Transcription</keyword>
<dbReference type="AlphaFoldDB" id="A0A8K0VBT7"/>
<dbReference type="Gene3D" id="3.40.190.290">
    <property type="match status" value="1"/>
</dbReference>
<dbReference type="InterPro" id="IPR036388">
    <property type="entry name" value="WH-like_DNA-bd_sf"/>
</dbReference>
<name>A0A8K0VBT7_9RHOB</name>
<evidence type="ECO:0000313" key="7">
    <source>
        <dbReference type="Proteomes" id="UP000648908"/>
    </source>
</evidence>
<dbReference type="InterPro" id="IPR005119">
    <property type="entry name" value="LysR_subst-bd"/>
</dbReference>
<dbReference type="PANTHER" id="PTHR30537">
    <property type="entry name" value="HTH-TYPE TRANSCRIPTIONAL REGULATOR"/>
    <property type="match status" value="1"/>
</dbReference>
<sequence>MDRIQLYNVFVRVVEARSFTRAADTLQMPRSSVSTAIADLEARIGTRLLNRTTRSVTPTDEGEAFLNRCRAFLSEAEELETMFRTAPHQVEGRIRVDVPSRIGRLIVAPALPEFLDEWPGIRVELGMTDRAVNLVSERVDCALRVGELADSGLRSRRLGKIAQINVASPGYLARHGTPLTPDDLDRHWQVAFASATTGRITDWEWHIEGRTHLRPVPWRASANSAEGYISCALSGLGLIQIPAYDVAHHLAAGELIEVMPDHRPEAMEMSLLFIGQSASLRRLAIFAAWLEELMGRRITGRRGPASAGASVQTP</sequence>
<proteinExistence type="inferred from homology"/>
<dbReference type="SUPFAM" id="SSF53850">
    <property type="entry name" value="Periplasmic binding protein-like II"/>
    <property type="match status" value="1"/>
</dbReference>
<accession>A0A8K0VBT7</accession>
<evidence type="ECO:0000256" key="2">
    <source>
        <dbReference type="ARBA" id="ARBA00023015"/>
    </source>
</evidence>
<dbReference type="RefSeq" id="WP_202686952.1">
    <property type="nucleotide sequence ID" value="NZ_JAESVN010000001.1"/>
</dbReference>
<dbReference type="InterPro" id="IPR000847">
    <property type="entry name" value="LysR_HTH_N"/>
</dbReference>
<dbReference type="GO" id="GO:0043565">
    <property type="term" value="F:sequence-specific DNA binding"/>
    <property type="evidence" value="ECO:0007669"/>
    <property type="project" value="TreeGrafter"/>
</dbReference>
<dbReference type="FunFam" id="1.10.10.10:FF:000001">
    <property type="entry name" value="LysR family transcriptional regulator"/>
    <property type="match status" value="1"/>
</dbReference>
<dbReference type="InterPro" id="IPR058163">
    <property type="entry name" value="LysR-type_TF_proteobact-type"/>
</dbReference>
<dbReference type="InterPro" id="IPR036390">
    <property type="entry name" value="WH_DNA-bd_sf"/>
</dbReference>